<dbReference type="Proteomes" id="UP001567538">
    <property type="component" value="Unassembled WGS sequence"/>
</dbReference>
<proteinExistence type="predicted"/>
<name>A0ABD1FWJ4_SALDI</name>
<evidence type="ECO:0000313" key="1">
    <source>
        <dbReference type="EMBL" id="KAL1536196.1"/>
    </source>
</evidence>
<comment type="caution">
    <text evidence="1">The sequence shown here is derived from an EMBL/GenBank/DDBJ whole genome shotgun (WGS) entry which is preliminary data.</text>
</comment>
<protein>
    <submittedName>
        <fullName evidence="1">Uncharacterized protein</fullName>
    </submittedName>
</protein>
<evidence type="ECO:0000313" key="2">
    <source>
        <dbReference type="Proteomes" id="UP001567538"/>
    </source>
</evidence>
<sequence>MIDHADNLQSVNGCRLLTKMKAVTKAIQGGGDTIEGLSGRLADLSFFRIPEIVTSQCTLRKAVNSEA</sequence>
<gene>
    <name evidence="1" type="ORF">AAHA92_28882</name>
</gene>
<organism evidence="1 2">
    <name type="scientific">Salvia divinorum</name>
    <name type="common">Maria pastora</name>
    <name type="synonym">Diviner's sage</name>
    <dbReference type="NCBI Taxonomy" id="28513"/>
    <lineage>
        <taxon>Eukaryota</taxon>
        <taxon>Viridiplantae</taxon>
        <taxon>Streptophyta</taxon>
        <taxon>Embryophyta</taxon>
        <taxon>Tracheophyta</taxon>
        <taxon>Spermatophyta</taxon>
        <taxon>Magnoliopsida</taxon>
        <taxon>eudicotyledons</taxon>
        <taxon>Gunneridae</taxon>
        <taxon>Pentapetalae</taxon>
        <taxon>asterids</taxon>
        <taxon>lamiids</taxon>
        <taxon>Lamiales</taxon>
        <taxon>Lamiaceae</taxon>
        <taxon>Nepetoideae</taxon>
        <taxon>Mentheae</taxon>
        <taxon>Salviinae</taxon>
        <taxon>Salvia</taxon>
        <taxon>Salvia subgen. Calosphace</taxon>
    </lineage>
</organism>
<dbReference type="AlphaFoldDB" id="A0ABD1FWJ4"/>
<reference evidence="1 2" key="1">
    <citation type="submission" date="2024-06" db="EMBL/GenBank/DDBJ databases">
        <title>A chromosome level genome sequence of Diviner's sage (Salvia divinorum).</title>
        <authorList>
            <person name="Ford S.A."/>
            <person name="Ro D.-K."/>
            <person name="Ness R.W."/>
            <person name="Phillips M.A."/>
        </authorList>
    </citation>
    <scope>NUCLEOTIDE SEQUENCE [LARGE SCALE GENOMIC DNA]</scope>
    <source>
        <strain evidence="1">SAF-2024a</strain>
        <tissue evidence="1">Leaf</tissue>
    </source>
</reference>
<dbReference type="EMBL" id="JBEAFC010000011">
    <property type="protein sequence ID" value="KAL1536196.1"/>
    <property type="molecule type" value="Genomic_DNA"/>
</dbReference>
<accession>A0ABD1FWJ4</accession>
<keyword evidence="2" id="KW-1185">Reference proteome</keyword>